<comment type="caution">
    <text evidence="1">The sequence shown here is derived from an EMBL/GenBank/DDBJ whole genome shotgun (WGS) entry which is preliminary data.</text>
</comment>
<name>A0A934TJL3_9RHOB</name>
<reference evidence="1" key="2">
    <citation type="journal article" date="2020" name="Microorganisms">
        <title>Osmotic Adaptation and Compatible Solute Biosynthesis of Phototrophic Bacteria as Revealed from Genome Analyses.</title>
        <authorList>
            <person name="Imhoff J.F."/>
            <person name="Rahn T."/>
            <person name="Kunzel S."/>
            <person name="Keller A."/>
            <person name="Neulinger S.C."/>
        </authorList>
    </citation>
    <scope>NUCLEOTIDE SEQUENCE</scope>
    <source>
        <strain evidence="1">LMG 28126</strain>
    </source>
</reference>
<sequence length="385" mass="43582">MVDHPPLRVIGRSEFLPQTIRDRARAELPFPITFELSDSIEGLQRVVSRPASFDVYHQWHTVDLTWTARAIQPIALERIDGGAEILAAARARIGDTGVIDTVFDRLFVQPDGRLGSAPAPSIAMLPCMHGVDSFAFHEDLFTLIDRDEPHSWGWLFDPRWTGRAALLADPVLGMIEAALATEASERVSFADLGNLTIDEIDQVVDTLIRLKRRGHFRRSWRNYEEAAELMRRGVLVQSMFYPGFVRLQRGGMSVHMADPIEGMRGWHADVCVSAATGGRMLDAAYAYLNWWQNGWPMACLSRQGYYGTLPERVRPHMSAAEWAYWYGGAPACEVLPDPFGRPAVPAGHRRPGGSHRERMSRARVWNAFMDEHTYLMRRWQQFVAP</sequence>
<dbReference type="RefSeq" id="WP_201156581.1">
    <property type="nucleotide sequence ID" value="NZ_NHSD01000170.1"/>
</dbReference>
<evidence type="ECO:0000313" key="1">
    <source>
        <dbReference type="EMBL" id="MBK5926813.1"/>
    </source>
</evidence>
<reference evidence="1" key="1">
    <citation type="submission" date="2017-05" db="EMBL/GenBank/DDBJ databases">
        <authorList>
            <person name="Imhoff J.F."/>
            <person name="Rahn T."/>
            <person name="Kuenzel S."/>
            <person name="Neulinger S.C."/>
        </authorList>
    </citation>
    <scope>NUCLEOTIDE SEQUENCE</scope>
    <source>
        <strain evidence="1">LMG 28126</strain>
    </source>
</reference>
<protein>
    <recommendedName>
        <fullName evidence="3">Signal peptide prediction</fullName>
    </recommendedName>
</protein>
<evidence type="ECO:0000313" key="2">
    <source>
        <dbReference type="Proteomes" id="UP000706333"/>
    </source>
</evidence>
<organism evidence="1 2">
    <name type="scientific">Rhodobaculum claviforme</name>
    <dbReference type="NCBI Taxonomy" id="1549854"/>
    <lineage>
        <taxon>Bacteria</taxon>
        <taxon>Pseudomonadati</taxon>
        <taxon>Pseudomonadota</taxon>
        <taxon>Alphaproteobacteria</taxon>
        <taxon>Rhodobacterales</taxon>
        <taxon>Paracoccaceae</taxon>
        <taxon>Rhodobaculum</taxon>
    </lineage>
</organism>
<gene>
    <name evidence="1" type="ORF">CCR87_05525</name>
</gene>
<dbReference type="Proteomes" id="UP000706333">
    <property type="component" value="Unassembled WGS sequence"/>
</dbReference>
<dbReference type="SUPFAM" id="SSF53850">
    <property type="entry name" value="Periplasmic binding protein-like II"/>
    <property type="match status" value="1"/>
</dbReference>
<dbReference type="AlphaFoldDB" id="A0A934TJL3"/>
<keyword evidence="2" id="KW-1185">Reference proteome</keyword>
<proteinExistence type="predicted"/>
<accession>A0A934TJL3</accession>
<evidence type="ECO:0008006" key="3">
    <source>
        <dbReference type="Google" id="ProtNLM"/>
    </source>
</evidence>
<dbReference type="Gene3D" id="3.40.190.10">
    <property type="entry name" value="Periplasmic binding protein-like II"/>
    <property type="match status" value="1"/>
</dbReference>
<dbReference type="EMBL" id="NHSD01000170">
    <property type="protein sequence ID" value="MBK5926813.1"/>
    <property type="molecule type" value="Genomic_DNA"/>
</dbReference>